<dbReference type="KEGG" id="stru:115160552"/>
<reference evidence="2" key="2">
    <citation type="submission" date="2025-09" db="UniProtKB">
        <authorList>
            <consortium name="Ensembl"/>
        </authorList>
    </citation>
    <scope>IDENTIFICATION</scope>
</reference>
<dbReference type="GeneTree" id="ENSGT00390000011425"/>
<accession>A0A673WIS7</accession>
<dbReference type="InParanoid" id="A0A673WIS7"/>
<evidence type="ECO:0000256" key="1">
    <source>
        <dbReference type="SAM" id="MobiDB-lite"/>
    </source>
</evidence>
<feature type="region of interest" description="Disordered" evidence="1">
    <location>
        <begin position="46"/>
        <end position="106"/>
    </location>
</feature>
<keyword evidence="3" id="KW-1185">Reference proteome</keyword>
<dbReference type="OMA" id="TYCSDQD"/>
<organism evidence="2 3">
    <name type="scientific">Salmo trutta</name>
    <name type="common">Brown trout</name>
    <dbReference type="NCBI Taxonomy" id="8032"/>
    <lineage>
        <taxon>Eukaryota</taxon>
        <taxon>Metazoa</taxon>
        <taxon>Chordata</taxon>
        <taxon>Craniata</taxon>
        <taxon>Vertebrata</taxon>
        <taxon>Euteleostomi</taxon>
        <taxon>Actinopterygii</taxon>
        <taxon>Neopterygii</taxon>
        <taxon>Teleostei</taxon>
        <taxon>Protacanthopterygii</taxon>
        <taxon>Salmoniformes</taxon>
        <taxon>Salmonidae</taxon>
        <taxon>Salmoninae</taxon>
        <taxon>Salmo</taxon>
    </lineage>
</organism>
<evidence type="ECO:0000313" key="3">
    <source>
        <dbReference type="Proteomes" id="UP000472277"/>
    </source>
</evidence>
<dbReference type="GO" id="GO:0035751">
    <property type="term" value="P:regulation of lysosomal lumen pH"/>
    <property type="evidence" value="ECO:0007669"/>
    <property type="project" value="TreeGrafter"/>
</dbReference>
<feature type="compositionally biased region" description="Low complexity" evidence="1">
    <location>
        <begin position="67"/>
        <end position="85"/>
    </location>
</feature>
<feature type="region of interest" description="Disordered" evidence="1">
    <location>
        <begin position="172"/>
        <end position="202"/>
    </location>
</feature>
<proteinExistence type="predicted"/>
<protein>
    <submittedName>
        <fullName evidence="2">Uncharacterized LOC115160552</fullName>
    </submittedName>
</protein>
<dbReference type="OrthoDB" id="9892060at2759"/>
<dbReference type="Pfam" id="PF15133">
    <property type="entry name" value="TASL"/>
    <property type="match status" value="1"/>
</dbReference>
<dbReference type="RefSeq" id="XP_029566577.1">
    <property type="nucleotide sequence ID" value="XM_029710717.1"/>
</dbReference>
<dbReference type="PANTHER" id="PTHR14889:SF3">
    <property type="entry name" value="TLR ADAPTER INTERACTING WITH SLC15A4 ON THE LYSOSOME"/>
    <property type="match status" value="1"/>
</dbReference>
<dbReference type="InterPro" id="IPR027869">
    <property type="entry name" value="TASL"/>
</dbReference>
<dbReference type="GeneID" id="115160552"/>
<dbReference type="PANTHER" id="PTHR14889">
    <property type="entry name" value="RCG36411"/>
    <property type="match status" value="1"/>
</dbReference>
<name>A0A673WIS7_SALTR</name>
<reference evidence="2" key="1">
    <citation type="submission" date="2025-08" db="UniProtKB">
        <authorList>
            <consortium name="Ensembl"/>
        </authorList>
    </citation>
    <scope>IDENTIFICATION</scope>
</reference>
<feature type="compositionally biased region" description="Polar residues" evidence="1">
    <location>
        <begin position="46"/>
        <end position="66"/>
    </location>
</feature>
<dbReference type="Ensembl" id="ENSSTUT00000009632.1">
    <property type="protein sequence ID" value="ENSSTUP00000008998.1"/>
    <property type="gene ID" value="ENSSTUG00000004447.1"/>
</dbReference>
<dbReference type="AlphaFoldDB" id="A0A673WIS7"/>
<feature type="compositionally biased region" description="Basic and acidic residues" evidence="1">
    <location>
        <begin position="175"/>
        <end position="184"/>
    </location>
</feature>
<gene>
    <name evidence="2" type="primary">LOC115160552</name>
</gene>
<sequence length="422" mass="43272">MLCESRLWSMTYCSDQDRLDPLPPVIEPPRRSVKAGSELAAATLLQASPGQPSRNGHSILSRVPQNQRPSQASAQIQPQAFSPPQDLHSQSPHPDRHISPEMEIPGQAFSGGEVPFLVPSFCQSICQNYSDLHIGGDQVLPLLAHNGEVLPCSDNQANGPFLHSCDVLPAAEDSPPDRATEDGLLRPLQWGSGSGSSRWRAGSGRDRSVLLQGLEGPLSNSLLNRYLENKILDLYQQYMLENMAHDGGYVEGLPCPLLASELILTSLDQITLQLSREGHLEAGRAKDMVLSCLLRVASGLQSSEISTPLLQISTDLQLPTDTATGAAASGATATSTATGAAASGAAATSTATGAAASGAAASGAAASGAAASGATASGAAASGAAASGATATSTSTVAIIADAAKPQGPLSSTIDSQLKNII</sequence>
<dbReference type="Proteomes" id="UP000472277">
    <property type="component" value="Chromosome 24"/>
</dbReference>
<evidence type="ECO:0000313" key="2">
    <source>
        <dbReference type="Ensembl" id="ENSSTUP00000008998.1"/>
    </source>
</evidence>
<dbReference type="GO" id="GO:0034121">
    <property type="term" value="P:regulation of toll-like receptor signaling pathway"/>
    <property type="evidence" value="ECO:0007669"/>
    <property type="project" value="InterPro"/>
</dbReference>